<protein>
    <recommendedName>
        <fullName evidence="4">Collagen-like protein</fullName>
    </recommendedName>
</protein>
<comment type="caution">
    <text evidence="2">The sequence shown here is derived from an EMBL/GenBank/DDBJ whole genome shotgun (WGS) entry which is preliminary data.</text>
</comment>
<organism evidence="2 3">
    <name type="scientific">Geomicrobium sediminis</name>
    <dbReference type="NCBI Taxonomy" id="1347788"/>
    <lineage>
        <taxon>Bacteria</taxon>
        <taxon>Bacillati</taxon>
        <taxon>Bacillota</taxon>
        <taxon>Bacilli</taxon>
        <taxon>Bacillales</taxon>
        <taxon>Geomicrobium</taxon>
    </lineage>
</organism>
<dbReference type="Pfam" id="PF01391">
    <property type="entry name" value="Collagen"/>
    <property type="match status" value="1"/>
</dbReference>
<sequence length="113" mass="11446">MSNTTKNYKANGGDSWIVGGTLDIVGDGKITRNGEDFEIGHGEQGPEGPRGPEGPEGPRGEQGPPGENGSDGEQGPPGQDGSDGSDAENPFTSDEIDALKAIAANYMDGGDGD</sequence>
<keyword evidence="3" id="KW-1185">Reference proteome</keyword>
<evidence type="ECO:0000256" key="1">
    <source>
        <dbReference type="SAM" id="MobiDB-lite"/>
    </source>
</evidence>
<feature type="region of interest" description="Disordered" evidence="1">
    <location>
        <begin position="1"/>
        <end position="95"/>
    </location>
</feature>
<dbReference type="Gene3D" id="1.20.5.320">
    <property type="entry name" value="6-Phosphogluconate Dehydrogenase, domain 3"/>
    <property type="match status" value="1"/>
</dbReference>
<feature type="compositionally biased region" description="Low complexity" evidence="1">
    <location>
        <begin position="61"/>
        <end position="84"/>
    </location>
</feature>
<reference evidence="2 3" key="1">
    <citation type="submission" date="2021-01" db="EMBL/GenBank/DDBJ databases">
        <title>Genomic Encyclopedia of Type Strains, Phase IV (KMG-IV): sequencing the most valuable type-strain genomes for metagenomic binning, comparative biology and taxonomic classification.</title>
        <authorList>
            <person name="Goeker M."/>
        </authorList>
    </citation>
    <scope>NUCLEOTIDE SEQUENCE [LARGE SCALE GENOMIC DNA]</scope>
    <source>
        <strain evidence="2 3">DSM 25540</strain>
    </source>
</reference>
<evidence type="ECO:0008006" key="4">
    <source>
        <dbReference type="Google" id="ProtNLM"/>
    </source>
</evidence>
<feature type="compositionally biased region" description="Basic and acidic residues" evidence="1">
    <location>
        <begin position="29"/>
        <end position="41"/>
    </location>
</feature>
<dbReference type="EMBL" id="JAFBEC010000009">
    <property type="protein sequence ID" value="MBM7634071.1"/>
    <property type="molecule type" value="Genomic_DNA"/>
</dbReference>
<name>A0ABS2PGG6_9BACL</name>
<dbReference type="Proteomes" id="UP000741863">
    <property type="component" value="Unassembled WGS sequence"/>
</dbReference>
<evidence type="ECO:0000313" key="3">
    <source>
        <dbReference type="Proteomes" id="UP000741863"/>
    </source>
</evidence>
<dbReference type="InterPro" id="IPR008160">
    <property type="entry name" value="Collagen"/>
</dbReference>
<dbReference type="RefSeq" id="WP_204698820.1">
    <property type="nucleotide sequence ID" value="NZ_JAFBEC010000009.1"/>
</dbReference>
<accession>A0ABS2PGG6</accession>
<proteinExistence type="predicted"/>
<evidence type="ECO:0000313" key="2">
    <source>
        <dbReference type="EMBL" id="MBM7634071.1"/>
    </source>
</evidence>
<gene>
    <name evidence="2" type="ORF">JOD17_003171</name>
</gene>